<comment type="activity regulation">
    <text evidence="10">Na(+) is not transported, but it plays an essential structural role and its presence is essential for fluoride channel function.</text>
</comment>
<evidence type="ECO:0000256" key="7">
    <source>
        <dbReference type="ARBA" id="ARBA00035120"/>
    </source>
</evidence>
<comment type="function">
    <text evidence="9 10">Fluoride-specific ion channel. Important for reducing fluoride concentration in the cell, thus reducing its toxicity.</text>
</comment>
<dbReference type="RefSeq" id="WP_248706689.1">
    <property type="nucleotide sequence ID" value="NZ_CAKOET010000008.1"/>
</dbReference>
<evidence type="ECO:0000256" key="9">
    <source>
        <dbReference type="ARBA" id="ARBA00049940"/>
    </source>
</evidence>
<dbReference type="InterPro" id="IPR003691">
    <property type="entry name" value="FluC"/>
</dbReference>
<accession>A0ABM9D4M0</accession>
<reference evidence="11" key="1">
    <citation type="submission" date="2022-03" db="EMBL/GenBank/DDBJ databases">
        <authorList>
            <person name="Hettiarachchi G."/>
        </authorList>
    </citation>
    <scope>NUCLEOTIDE SEQUENCE</scope>
    <source>
        <strain evidence="11">LMG 32447</strain>
    </source>
</reference>
<name>A0ABM9D4M0_9LACO</name>
<evidence type="ECO:0000256" key="1">
    <source>
        <dbReference type="ARBA" id="ARBA00004651"/>
    </source>
</evidence>
<comment type="caution">
    <text evidence="11">The sequence shown here is derived from an EMBL/GenBank/DDBJ whole genome shotgun (WGS) entry which is preliminary data.</text>
</comment>
<dbReference type="Proteomes" id="UP000838102">
    <property type="component" value="Unassembled WGS sequence"/>
</dbReference>
<keyword evidence="6 10" id="KW-0407">Ion channel</keyword>
<feature type="binding site" evidence="10">
    <location>
        <position position="82"/>
    </location>
    <ligand>
        <name>Na(+)</name>
        <dbReference type="ChEBI" id="CHEBI:29101"/>
        <note>structural</note>
    </ligand>
</feature>
<feature type="transmembrane region" description="Helical" evidence="10">
    <location>
        <begin position="95"/>
        <end position="114"/>
    </location>
</feature>
<evidence type="ECO:0000256" key="6">
    <source>
        <dbReference type="ARBA" id="ARBA00023303"/>
    </source>
</evidence>
<proteinExistence type="inferred from homology"/>
<keyword evidence="10" id="KW-0915">Sodium</keyword>
<keyword evidence="3 10" id="KW-0812">Transmembrane</keyword>
<gene>
    <name evidence="11" type="primary">crcB_2</name>
    <name evidence="10" type="synonym">crcB</name>
    <name evidence="10" type="synonym">fluC</name>
    <name evidence="11" type="ORF">LMG032447_01344</name>
</gene>
<keyword evidence="5 10" id="KW-0472">Membrane</keyword>
<organism evidence="11 12">
    <name type="scientific">Convivina praedatoris</name>
    <dbReference type="NCBI Taxonomy" id="2880963"/>
    <lineage>
        <taxon>Bacteria</taxon>
        <taxon>Bacillati</taxon>
        <taxon>Bacillota</taxon>
        <taxon>Bacilli</taxon>
        <taxon>Lactobacillales</taxon>
        <taxon>Lactobacillaceae</taxon>
        <taxon>Convivina</taxon>
    </lineage>
</organism>
<feature type="binding site" evidence="10">
    <location>
        <position position="79"/>
    </location>
    <ligand>
        <name>Na(+)</name>
        <dbReference type="ChEBI" id="CHEBI:29101"/>
        <note>structural</note>
    </ligand>
</feature>
<comment type="similarity">
    <text evidence="7 10">Belongs to the fluoride channel Fluc/FEX (TC 1.A.43) family.</text>
</comment>
<sequence>MLLSRKASIELIAVFAGGFLGGGLRFLFGYLPMIGHWPITTIIINWTGCLALAYLGAWMAKHTAVPHLWQTFIGTGILGGYTTFSTMILQVYQQGLLSGFLYLVATIFGGWFMVELGQWLVCRSGEQHV</sequence>
<evidence type="ECO:0000256" key="8">
    <source>
        <dbReference type="ARBA" id="ARBA00035585"/>
    </source>
</evidence>
<feature type="transmembrane region" description="Helical" evidence="10">
    <location>
        <begin position="12"/>
        <end position="31"/>
    </location>
</feature>
<keyword evidence="2 10" id="KW-1003">Cell membrane</keyword>
<evidence type="ECO:0000313" key="12">
    <source>
        <dbReference type="Proteomes" id="UP000838102"/>
    </source>
</evidence>
<evidence type="ECO:0000313" key="11">
    <source>
        <dbReference type="EMBL" id="CAH1856678.1"/>
    </source>
</evidence>
<protein>
    <recommendedName>
        <fullName evidence="10">Fluoride-specific ion channel FluC</fullName>
    </recommendedName>
</protein>
<evidence type="ECO:0000256" key="3">
    <source>
        <dbReference type="ARBA" id="ARBA00022692"/>
    </source>
</evidence>
<comment type="subcellular location">
    <subcellularLocation>
        <location evidence="1 10">Cell membrane</location>
        <topology evidence="1 10">Multi-pass membrane protein</topology>
    </subcellularLocation>
</comment>
<dbReference type="EMBL" id="CAKOEU010000007">
    <property type="protein sequence ID" value="CAH1856678.1"/>
    <property type="molecule type" value="Genomic_DNA"/>
</dbReference>
<evidence type="ECO:0000256" key="4">
    <source>
        <dbReference type="ARBA" id="ARBA00022989"/>
    </source>
</evidence>
<keyword evidence="4 10" id="KW-1133">Transmembrane helix</keyword>
<keyword evidence="12" id="KW-1185">Reference proteome</keyword>
<evidence type="ECO:0000256" key="5">
    <source>
        <dbReference type="ARBA" id="ARBA00023136"/>
    </source>
</evidence>
<keyword evidence="10" id="KW-0479">Metal-binding</keyword>
<dbReference type="Pfam" id="PF02537">
    <property type="entry name" value="CRCB"/>
    <property type="match status" value="1"/>
</dbReference>
<comment type="catalytic activity">
    <reaction evidence="8">
        <text>fluoride(in) = fluoride(out)</text>
        <dbReference type="Rhea" id="RHEA:76159"/>
        <dbReference type="ChEBI" id="CHEBI:17051"/>
    </reaction>
    <physiologicalReaction direction="left-to-right" evidence="8">
        <dbReference type="Rhea" id="RHEA:76160"/>
    </physiologicalReaction>
</comment>
<evidence type="ECO:0000256" key="2">
    <source>
        <dbReference type="ARBA" id="ARBA00022475"/>
    </source>
</evidence>
<evidence type="ECO:0000256" key="10">
    <source>
        <dbReference type="HAMAP-Rule" id="MF_00454"/>
    </source>
</evidence>
<keyword evidence="10" id="KW-0813">Transport</keyword>
<dbReference type="HAMAP" id="MF_00454">
    <property type="entry name" value="FluC"/>
    <property type="match status" value="1"/>
</dbReference>
<keyword evidence="10" id="KW-0406">Ion transport</keyword>
<feature type="transmembrane region" description="Helical" evidence="10">
    <location>
        <begin position="37"/>
        <end position="56"/>
    </location>
</feature>
<feature type="transmembrane region" description="Helical" evidence="10">
    <location>
        <begin position="68"/>
        <end position="89"/>
    </location>
</feature>